<organism evidence="1 2">
    <name type="scientific">Aurantibacter aestuarii</name>
    <dbReference type="NCBI Taxonomy" id="1266046"/>
    <lineage>
        <taxon>Bacteria</taxon>
        <taxon>Pseudomonadati</taxon>
        <taxon>Bacteroidota</taxon>
        <taxon>Flavobacteriia</taxon>
        <taxon>Flavobacteriales</taxon>
        <taxon>Flavobacteriaceae</taxon>
        <taxon>Aurantibacter</taxon>
    </lineage>
</organism>
<dbReference type="OrthoDB" id="9811416at2"/>
<dbReference type="EMBL" id="PXOQ01000006">
    <property type="protein sequence ID" value="PSG91701.1"/>
    <property type="molecule type" value="Genomic_DNA"/>
</dbReference>
<evidence type="ECO:0000313" key="2">
    <source>
        <dbReference type="Proteomes" id="UP000238426"/>
    </source>
</evidence>
<name>A0A2T1NG19_9FLAO</name>
<dbReference type="RefSeq" id="WP_106461994.1">
    <property type="nucleotide sequence ID" value="NZ_PXOQ01000006.1"/>
</dbReference>
<evidence type="ECO:0008006" key="3">
    <source>
        <dbReference type="Google" id="ProtNLM"/>
    </source>
</evidence>
<sequence>MKSKLLLILIFHLQLSFSQKESVKITPVEATNKSVSDSITKEINKNDRKLEDVLYKKGFLNYTIIDSIIKGLQKNYIIKYNDRIKYLELTKDSLSNSQEFIKKFNTNENFYLIPFSNIEEVLEKISESIKTSGFLFTEVYLGEIKLKNKSTITAVLNISNQERKRQLDKIILKGYEKFPKGFLKNYLKYKLNKNINLKEIETKSERVLDLEFVEEIKSPELLFTRDSTTLYLYLKKKFSNSFDGFIGFNTDEETKKLNINGYLNLVLLNNLNYGERLEIKYKSDESEQKNFEATLDLPYLFSSPIGIEARLNIFNRDSVFTLSTTELKTYYLINQKFKTSLSYESTNSSNLSSNESFFVEDYDAQYITTAFEYRKRNLNSRILNTKTSIYLKLKNGNRNTIDRKTKQNGIELKLQQLFNLNDRNKIITKLESSKLFSNNYLINELYRFGGNKSIRGFNENSLEADFYNIIGIEYHYLLSPALSINSITDLGYLENTLLNTKTQIYGFGFGLSALTKAGVLKMNFANGKTKNDEFKFSNTKVHLSLNAFF</sequence>
<accession>A0A2T1NG19</accession>
<evidence type="ECO:0000313" key="1">
    <source>
        <dbReference type="EMBL" id="PSG91701.1"/>
    </source>
</evidence>
<dbReference type="Gene3D" id="2.40.160.50">
    <property type="entry name" value="membrane protein fhac: a member of the omp85/tpsb transporter family"/>
    <property type="match status" value="1"/>
</dbReference>
<reference evidence="1 2" key="1">
    <citation type="submission" date="2018-03" db="EMBL/GenBank/DDBJ databases">
        <title>Mesoflavibacter sp. HG37 and Mesoflavibacter sp. HG96 sp.nov., two marine bacteria isolated from seawater of Western Pacific Ocean.</title>
        <authorList>
            <person name="Cheng H."/>
            <person name="Wu Y.-H."/>
            <person name="Guo L.-L."/>
            <person name="Xu X.-W."/>
        </authorList>
    </citation>
    <scope>NUCLEOTIDE SEQUENCE [LARGE SCALE GENOMIC DNA]</scope>
    <source>
        <strain evidence="1 2">KCTC 32269</strain>
    </source>
</reference>
<comment type="caution">
    <text evidence="1">The sequence shown here is derived from an EMBL/GenBank/DDBJ whole genome shotgun (WGS) entry which is preliminary data.</text>
</comment>
<dbReference type="Proteomes" id="UP000238426">
    <property type="component" value="Unassembled WGS sequence"/>
</dbReference>
<proteinExistence type="predicted"/>
<dbReference type="AlphaFoldDB" id="A0A2T1NG19"/>
<gene>
    <name evidence="1" type="ORF">C7H52_00890</name>
</gene>
<keyword evidence="2" id="KW-1185">Reference proteome</keyword>
<protein>
    <recommendedName>
        <fullName evidence="3">POTRA domain-containing protein</fullName>
    </recommendedName>
</protein>